<keyword evidence="2" id="KW-0560">Oxidoreductase</keyword>
<dbReference type="RefSeq" id="WP_136527849.1">
    <property type="nucleotide sequence ID" value="NZ_STGX01000001.1"/>
</dbReference>
<dbReference type="GO" id="GO:0016491">
    <property type="term" value="F:oxidoreductase activity"/>
    <property type="evidence" value="ECO:0007669"/>
    <property type="project" value="UniProtKB-KW"/>
</dbReference>
<comment type="caution">
    <text evidence="3">The sequence shown here is derived from an EMBL/GenBank/DDBJ whole genome shotgun (WGS) entry which is preliminary data.</text>
</comment>
<dbReference type="PRINTS" id="PR00081">
    <property type="entry name" value="GDHRDH"/>
</dbReference>
<evidence type="ECO:0000256" key="1">
    <source>
        <dbReference type="ARBA" id="ARBA00006484"/>
    </source>
</evidence>
<keyword evidence="4" id="KW-1185">Reference proteome</keyword>
<name>A0A4S8PQQ4_9ACTN</name>
<evidence type="ECO:0000313" key="4">
    <source>
        <dbReference type="Proteomes" id="UP000305792"/>
    </source>
</evidence>
<accession>A0A4S8PQQ4</accession>
<protein>
    <submittedName>
        <fullName evidence="3">SDR family oxidoreductase</fullName>
    </submittedName>
</protein>
<gene>
    <name evidence="3" type="ORF">E9998_01070</name>
</gene>
<dbReference type="FunFam" id="3.40.50.720:FF:000084">
    <property type="entry name" value="Short-chain dehydrogenase reductase"/>
    <property type="match status" value="1"/>
</dbReference>
<dbReference type="SUPFAM" id="SSF51735">
    <property type="entry name" value="NAD(P)-binding Rossmann-fold domains"/>
    <property type="match status" value="1"/>
</dbReference>
<sequence>MTVALVTGASRGLGAHIAARLAADGFAVAVNYASNREQAERVVAGIREAGGTAEAFGADITDEAAVTDLAARVRATLGPVEVLVCNATGPQPEKPMTDVTWQDHLDQLVFFVKSPTLLVQAFLPDMRAAGRGRVVQIGSDVFERSLENMSAYTAAKGAQWGLTRTWAKELGVHGVTVNLVAPGWIPVERHGELTEQDLAGYVRDVAVRRIGVPADVAAAVAYLASDDASFITGQRLTVNGGHNMD</sequence>
<dbReference type="Pfam" id="PF13561">
    <property type="entry name" value="adh_short_C2"/>
    <property type="match status" value="1"/>
</dbReference>
<organism evidence="3 4">
    <name type="scientific">Glycomyces paridis</name>
    <dbReference type="NCBI Taxonomy" id="2126555"/>
    <lineage>
        <taxon>Bacteria</taxon>
        <taxon>Bacillati</taxon>
        <taxon>Actinomycetota</taxon>
        <taxon>Actinomycetes</taxon>
        <taxon>Glycomycetales</taxon>
        <taxon>Glycomycetaceae</taxon>
        <taxon>Glycomyces</taxon>
    </lineage>
</organism>
<evidence type="ECO:0000313" key="3">
    <source>
        <dbReference type="EMBL" id="THV32075.1"/>
    </source>
</evidence>
<dbReference type="OrthoDB" id="286404at2"/>
<dbReference type="InterPro" id="IPR002347">
    <property type="entry name" value="SDR_fam"/>
</dbReference>
<proteinExistence type="inferred from homology"/>
<reference evidence="3 4" key="1">
    <citation type="journal article" date="2018" name="Int. J. Syst. Evol. Microbiol.">
        <title>Glycomyces paridis sp. nov., isolated from the medicinal plant Paris polyphylla.</title>
        <authorList>
            <person name="Fang X.M."/>
            <person name="Bai J.L."/>
            <person name="Su J."/>
            <person name="Zhao L.L."/>
            <person name="Liu H.Y."/>
            <person name="Ma B.P."/>
            <person name="Zhang Y.Q."/>
            <person name="Yu L.Y."/>
        </authorList>
    </citation>
    <scope>NUCLEOTIDE SEQUENCE [LARGE SCALE GENOMIC DNA]</scope>
    <source>
        <strain evidence="3 4">CPCC 204357</strain>
    </source>
</reference>
<dbReference type="Gene3D" id="3.40.50.720">
    <property type="entry name" value="NAD(P)-binding Rossmann-like Domain"/>
    <property type="match status" value="1"/>
</dbReference>
<dbReference type="Proteomes" id="UP000305792">
    <property type="component" value="Unassembled WGS sequence"/>
</dbReference>
<dbReference type="PANTHER" id="PTHR43639">
    <property type="entry name" value="OXIDOREDUCTASE, SHORT-CHAIN DEHYDROGENASE/REDUCTASE FAMILY (AFU_ORTHOLOGUE AFUA_5G02870)"/>
    <property type="match status" value="1"/>
</dbReference>
<dbReference type="PANTHER" id="PTHR43639:SF1">
    <property type="entry name" value="SHORT-CHAIN DEHYDROGENASE_REDUCTASE FAMILY PROTEIN"/>
    <property type="match status" value="1"/>
</dbReference>
<dbReference type="InterPro" id="IPR036291">
    <property type="entry name" value="NAD(P)-bd_dom_sf"/>
</dbReference>
<dbReference type="EMBL" id="STGX01000001">
    <property type="protein sequence ID" value="THV32075.1"/>
    <property type="molecule type" value="Genomic_DNA"/>
</dbReference>
<dbReference type="AlphaFoldDB" id="A0A4S8PQQ4"/>
<comment type="similarity">
    <text evidence="1">Belongs to the short-chain dehydrogenases/reductases (SDR) family.</text>
</comment>
<evidence type="ECO:0000256" key="2">
    <source>
        <dbReference type="ARBA" id="ARBA00023002"/>
    </source>
</evidence>